<evidence type="ECO:0000256" key="2">
    <source>
        <dbReference type="ARBA" id="ARBA00022448"/>
    </source>
</evidence>
<sequence length="307" mass="33294">MTSTMTRPPRTGRDGDPRRSDRDLRAGARSRQGGWGVIPTVVLIAGAIYCLIPVAWVFMAASKSKSELFTTFSFSPGSGLWDNVVALFTYQGGQYLLWCLNSLLYSGVASVLSVLVSAMAGFALAKYTFRGRTVIFFSFLVGILIPGIVLAVPQYLLMSGVGLAGTQWSVLLPSIVSPFGIYLCRVYAMSAVPQDTLEAARIDGAGEWRIFRMIVLPLMVPGMVTVFLLHFIGTWNNFLLPFIMLSDQDLYPLTVGLFTLLSKGSSTPALYSVAITGAAISIIPLVALVLSLQRYWRLDLISGGIKG</sequence>
<feature type="domain" description="ABC transmembrane type-1" evidence="9">
    <location>
        <begin position="99"/>
        <end position="292"/>
    </location>
</feature>
<comment type="subcellular location">
    <subcellularLocation>
        <location evidence="1 7">Cell membrane</location>
        <topology evidence="1 7">Multi-pass membrane protein</topology>
    </subcellularLocation>
</comment>
<keyword evidence="5 7" id="KW-1133">Transmembrane helix</keyword>
<organism evidence="10 11">
    <name type="scientific">Microbacterium hydrocarbonoxydans</name>
    <dbReference type="NCBI Taxonomy" id="273678"/>
    <lineage>
        <taxon>Bacteria</taxon>
        <taxon>Bacillati</taxon>
        <taxon>Actinomycetota</taxon>
        <taxon>Actinomycetes</taxon>
        <taxon>Micrococcales</taxon>
        <taxon>Microbacteriaceae</taxon>
        <taxon>Microbacterium</taxon>
    </lineage>
</organism>
<feature type="transmembrane region" description="Helical" evidence="7">
    <location>
        <begin position="269"/>
        <end position="292"/>
    </location>
</feature>
<dbReference type="STRING" id="273678.RS84_01052"/>
<dbReference type="PANTHER" id="PTHR43744">
    <property type="entry name" value="ABC TRANSPORTER PERMEASE PROTEIN MG189-RELATED-RELATED"/>
    <property type="match status" value="1"/>
</dbReference>
<dbReference type="InterPro" id="IPR000515">
    <property type="entry name" value="MetI-like"/>
</dbReference>
<evidence type="ECO:0000313" key="11">
    <source>
        <dbReference type="Proteomes" id="UP000033900"/>
    </source>
</evidence>
<keyword evidence="4 7" id="KW-0812">Transmembrane</keyword>
<keyword evidence="6 7" id="KW-0472">Membrane</keyword>
<comment type="caution">
    <text evidence="10">The sequence shown here is derived from an EMBL/GenBank/DDBJ whole genome shotgun (WGS) entry which is preliminary data.</text>
</comment>
<dbReference type="RefSeq" id="WP_052676227.1">
    <property type="nucleotide sequence ID" value="NZ_JYJB01000007.1"/>
</dbReference>
<dbReference type="Pfam" id="PF00528">
    <property type="entry name" value="BPD_transp_1"/>
    <property type="match status" value="1"/>
</dbReference>
<dbReference type="PATRIC" id="fig|273678.4.peg.1048"/>
<evidence type="ECO:0000256" key="1">
    <source>
        <dbReference type="ARBA" id="ARBA00004651"/>
    </source>
</evidence>
<dbReference type="OrthoDB" id="2063054at2"/>
<dbReference type="SUPFAM" id="SSF161098">
    <property type="entry name" value="MetI-like"/>
    <property type="match status" value="1"/>
</dbReference>
<accession>A0A0M2HV15</accession>
<evidence type="ECO:0000256" key="8">
    <source>
        <dbReference type="SAM" id="MobiDB-lite"/>
    </source>
</evidence>
<evidence type="ECO:0000313" key="10">
    <source>
        <dbReference type="EMBL" id="KJL48293.1"/>
    </source>
</evidence>
<keyword evidence="11" id="KW-1185">Reference proteome</keyword>
<protein>
    <submittedName>
        <fullName evidence="10">L-arabinose transport system permease protein AraQ</fullName>
    </submittedName>
</protein>
<reference evidence="10 11" key="1">
    <citation type="submission" date="2015-02" db="EMBL/GenBank/DDBJ databases">
        <title>Draft genome sequences of ten Microbacterium spp. with emphasis on heavy metal contaminated environments.</title>
        <authorList>
            <person name="Corretto E."/>
        </authorList>
    </citation>
    <scope>NUCLEOTIDE SEQUENCE [LARGE SCALE GENOMIC DNA]</scope>
    <source>
        <strain evidence="10 11">SA35</strain>
    </source>
</reference>
<dbReference type="AlphaFoldDB" id="A0A0M2HV15"/>
<feature type="transmembrane region" description="Helical" evidence="7">
    <location>
        <begin position="168"/>
        <end position="189"/>
    </location>
</feature>
<dbReference type="EMBL" id="JYJB01000007">
    <property type="protein sequence ID" value="KJL48293.1"/>
    <property type="molecule type" value="Genomic_DNA"/>
</dbReference>
<dbReference type="PANTHER" id="PTHR43744:SF12">
    <property type="entry name" value="ABC TRANSPORTER PERMEASE PROTEIN MG189-RELATED"/>
    <property type="match status" value="1"/>
</dbReference>
<dbReference type="GO" id="GO:0055085">
    <property type="term" value="P:transmembrane transport"/>
    <property type="evidence" value="ECO:0007669"/>
    <property type="project" value="InterPro"/>
</dbReference>
<dbReference type="GO" id="GO:0005886">
    <property type="term" value="C:plasma membrane"/>
    <property type="evidence" value="ECO:0007669"/>
    <property type="project" value="UniProtKB-SubCell"/>
</dbReference>
<feature type="transmembrane region" description="Helical" evidence="7">
    <location>
        <begin position="134"/>
        <end position="156"/>
    </location>
</feature>
<evidence type="ECO:0000256" key="5">
    <source>
        <dbReference type="ARBA" id="ARBA00022989"/>
    </source>
</evidence>
<feature type="region of interest" description="Disordered" evidence="8">
    <location>
        <begin position="1"/>
        <end position="27"/>
    </location>
</feature>
<evidence type="ECO:0000256" key="7">
    <source>
        <dbReference type="RuleBase" id="RU363032"/>
    </source>
</evidence>
<feature type="compositionally biased region" description="Basic and acidic residues" evidence="8">
    <location>
        <begin position="11"/>
        <end position="26"/>
    </location>
</feature>
<feature type="transmembrane region" description="Helical" evidence="7">
    <location>
        <begin position="35"/>
        <end position="59"/>
    </location>
</feature>
<evidence type="ECO:0000259" key="9">
    <source>
        <dbReference type="PROSITE" id="PS50928"/>
    </source>
</evidence>
<evidence type="ECO:0000256" key="6">
    <source>
        <dbReference type="ARBA" id="ARBA00023136"/>
    </source>
</evidence>
<feature type="transmembrane region" description="Helical" evidence="7">
    <location>
        <begin position="210"/>
        <end position="232"/>
    </location>
</feature>
<dbReference type="InterPro" id="IPR035906">
    <property type="entry name" value="MetI-like_sf"/>
</dbReference>
<keyword evidence="3" id="KW-1003">Cell membrane</keyword>
<gene>
    <name evidence="10" type="primary">araQ_12</name>
    <name evidence="10" type="ORF">RS84_01052</name>
</gene>
<comment type="similarity">
    <text evidence="7">Belongs to the binding-protein-dependent transport system permease family.</text>
</comment>
<evidence type="ECO:0000256" key="3">
    <source>
        <dbReference type="ARBA" id="ARBA00022475"/>
    </source>
</evidence>
<evidence type="ECO:0000256" key="4">
    <source>
        <dbReference type="ARBA" id="ARBA00022692"/>
    </source>
</evidence>
<keyword evidence="2 7" id="KW-0813">Transport</keyword>
<dbReference type="PROSITE" id="PS50928">
    <property type="entry name" value="ABC_TM1"/>
    <property type="match status" value="1"/>
</dbReference>
<feature type="transmembrane region" description="Helical" evidence="7">
    <location>
        <begin position="95"/>
        <end position="122"/>
    </location>
</feature>
<dbReference type="Gene3D" id="1.10.3720.10">
    <property type="entry name" value="MetI-like"/>
    <property type="match status" value="1"/>
</dbReference>
<name>A0A0M2HV15_9MICO</name>
<dbReference type="CDD" id="cd06261">
    <property type="entry name" value="TM_PBP2"/>
    <property type="match status" value="1"/>
</dbReference>
<dbReference type="Proteomes" id="UP000033900">
    <property type="component" value="Unassembled WGS sequence"/>
</dbReference>
<proteinExistence type="inferred from homology"/>